<dbReference type="PANTHER" id="PTHR42756">
    <property type="entry name" value="TRANSCRIPTIONAL REGULATOR, MARR"/>
    <property type="match status" value="1"/>
</dbReference>
<protein>
    <submittedName>
        <fullName evidence="5">DNA-binding MarR family transcriptional regulator</fullName>
    </submittedName>
</protein>
<dbReference type="InterPro" id="IPR000835">
    <property type="entry name" value="HTH_MarR-typ"/>
</dbReference>
<dbReference type="RefSeq" id="WP_110325845.1">
    <property type="nucleotide sequence ID" value="NZ_QJKD01000021.1"/>
</dbReference>
<organism evidence="5 6">
    <name type="scientific">Hungatella effluvii</name>
    <dbReference type="NCBI Taxonomy" id="1096246"/>
    <lineage>
        <taxon>Bacteria</taxon>
        <taxon>Bacillati</taxon>
        <taxon>Bacillota</taxon>
        <taxon>Clostridia</taxon>
        <taxon>Lachnospirales</taxon>
        <taxon>Lachnospiraceae</taxon>
        <taxon>Hungatella</taxon>
    </lineage>
</organism>
<gene>
    <name evidence="5" type="ORF">DFR60_12131</name>
</gene>
<keyword evidence="1" id="KW-0805">Transcription regulation</keyword>
<proteinExistence type="predicted"/>
<feature type="domain" description="HTH marR-type" evidence="4">
    <location>
        <begin position="3"/>
        <end position="137"/>
    </location>
</feature>
<dbReference type="GeneID" id="86064460"/>
<evidence type="ECO:0000259" key="4">
    <source>
        <dbReference type="PROSITE" id="PS50995"/>
    </source>
</evidence>
<evidence type="ECO:0000313" key="5">
    <source>
        <dbReference type="EMBL" id="PXX46099.1"/>
    </source>
</evidence>
<evidence type="ECO:0000313" key="6">
    <source>
        <dbReference type="Proteomes" id="UP000248057"/>
    </source>
</evidence>
<dbReference type="SUPFAM" id="SSF46785">
    <property type="entry name" value="Winged helix' DNA-binding domain"/>
    <property type="match status" value="1"/>
</dbReference>
<evidence type="ECO:0000256" key="1">
    <source>
        <dbReference type="ARBA" id="ARBA00023015"/>
    </source>
</evidence>
<sequence length="147" mass="16727">MYESNIIWLLKQLNISLDQYGREEMKDEDITPSQGWVLNYLFSCGEQAKYATDIHAESGISRAAISSILKGLKKGGYIEMRAVSGDDRKKGITLTAKAYRAREMIESVLKRQMERLCSGLSGEELELFTYTLNRMISNIKTDCVKEE</sequence>
<dbReference type="PRINTS" id="PR00598">
    <property type="entry name" value="HTHMARR"/>
</dbReference>
<dbReference type="EMBL" id="QJKD01000021">
    <property type="protein sequence ID" value="PXX46099.1"/>
    <property type="molecule type" value="Genomic_DNA"/>
</dbReference>
<reference evidence="5 6" key="1">
    <citation type="submission" date="2018-05" db="EMBL/GenBank/DDBJ databases">
        <title>Genomic Encyclopedia of Type Strains, Phase IV (KMG-IV): sequencing the most valuable type-strain genomes for metagenomic binning, comparative biology and taxonomic classification.</title>
        <authorList>
            <person name="Goeker M."/>
        </authorList>
    </citation>
    <scope>NUCLEOTIDE SEQUENCE [LARGE SCALE GENOMIC DNA]</scope>
    <source>
        <strain evidence="5 6">DSM 24995</strain>
    </source>
</reference>
<comment type="caution">
    <text evidence="5">The sequence shown here is derived from an EMBL/GenBank/DDBJ whole genome shotgun (WGS) entry which is preliminary data.</text>
</comment>
<dbReference type="AlphaFoldDB" id="A0A2V3XYC6"/>
<keyword evidence="6" id="KW-1185">Reference proteome</keyword>
<keyword evidence="2 5" id="KW-0238">DNA-binding</keyword>
<dbReference type="PROSITE" id="PS50995">
    <property type="entry name" value="HTH_MARR_2"/>
    <property type="match status" value="1"/>
</dbReference>
<dbReference type="Proteomes" id="UP000248057">
    <property type="component" value="Unassembled WGS sequence"/>
</dbReference>
<dbReference type="SMART" id="SM00347">
    <property type="entry name" value="HTH_MARR"/>
    <property type="match status" value="1"/>
</dbReference>
<name>A0A2V3XYC6_9FIRM</name>
<keyword evidence="3" id="KW-0804">Transcription</keyword>
<dbReference type="InterPro" id="IPR036390">
    <property type="entry name" value="WH_DNA-bd_sf"/>
</dbReference>
<accession>A0A2V3XYC6</accession>
<dbReference type="InterPro" id="IPR036388">
    <property type="entry name" value="WH-like_DNA-bd_sf"/>
</dbReference>
<dbReference type="GO" id="GO:0003677">
    <property type="term" value="F:DNA binding"/>
    <property type="evidence" value="ECO:0007669"/>
    <property type="project" value="UniProtKB-KW"/>
</dbReference>
<evidence type="ECO:0000256" key="3">
    <source>
        <dbReference type="ARBA" id="ARBA00023163"/>
    </source>
</evidence>
<dbReference type="Gene3D" id="1.10.10.10">
    <property type="entry name" value="Winged helix-like DNA-binding domain superfamily/Winged helix DNA-binding domain"/>
    <property type="match status" value="1"/>
</dbReference>
<dbReference type="PANTHER" id="PTHR42756:SF1">
    <property type="entry name" value="TRANSCRIPTIONAL REPRESSOR OF EMRAB OPERON"/>
    <property type="match status" value="1"/>
</dbReference>
<evidence type="ECO:0000256" key="2">
    <source>
        <dbReference type="ARBA" id="ARBA00023125"/>
    </source>
</evidence>
<dbReference type="GO" id="GO:0003700">
    <property type="term" value="F:DNA-binding transcription factor activity"/>
    <property type="evidence" value="ECO:0007669"/>
    <property type="project" value="InterPro"/>
</dbReference>